<keyword evidence="5" id="KW-0496">Mitochondrion</keyword>
<evidence type="ECO:0000256" key="3">
    <source>
        <dbReference type="ARBA" id="ARBA00022946"/>
    </source>
</evidence>
<dbReference type="OMA" id="WGHMEMM"/>
<name>A0A8I6RHE0_CIMLE</name>
<dbReference type="EnsemblMetazoa" id="XM_014389713.2">
    <property type="protein sequence ID" value="XP_014245199.1"/>
    <property type="gene ID" value="LOC106664220"/>
</dbReference>
<dbReference type="GO" id="GO:0019843">
    <property type="term" value="F:rRNA binding"/>
    <property type="evidence" value="ECO:0007669"/>
    <property type="project" value="InterPro"/>
</dbReference>
<keyword evidence="6" id="KW-0687">Ribonucleoprotein</keyword>
<dbReference type="Proteomes" id="UP000494040">
    <property type="component" value="Unassembled WGS sequence"/>
</dbReference>
<dbReference type="InterPro" id="IPR000114">
    <property type="entry name" value="Ribosomal_uL16_bact-type"/>
</dbReference>
<dbReference type="GO" id="GO:0003735">
    <property type="term" value="F:structural constituent of ribosome"/>
    <property type="evidence" value="ECO:0007669"/>
    <property type="project" value="InterPro"/>
</dbReference>
<accession>A0A8I6RHE0</accession>
<organism evidence="9 10">
    <name type="scientific">Cimex lectularius</name>
    <name type="common">Bed bug</name>
    <name type="synonym">Acanthia lectularia</name>
    <dbReference type="NCBI Taxonomy" id="79782"/>
    <lineage>
        <taxon>Eukaryota</taxon>
        <taxon>Metazoa</taxon>
        <taxon>Ecdysozoa</taxon>
        <taxon>Arthropoda</taxon>
        <taxon>Hexapoda</taxon>
        <taxon>Insecta</taxon>
        <taxon>Pterygota</taxon>
        <taxon>Neoptera</taxon>
        <taxon>Paraneoptera</taxon>
        <taxon>Hemiptera</taxon>
        <taxon>Heteroptera</taxon>
        <taxon>Panheteroptera</taxon>
        <taxon>Cimicomorpha</taxon>
        <taxon>Cimicidae</taxon>
        <taxon>Cimex</taxon>
    </lineage>
</organism>
<dbReference type="GO" id="GO:0005743">
    <property type="term" value="C:mitochondrial inner membrane"/>
    <property type="evidence" value="ECO:0007669"/>
    <property type="project" value="UniProtKB-ARBA"/>
</dbReference>
<protein>
    <recommendedName>
        <fullName evidence="7">Large ribosomal subunit protein uL16m</fullName>
    </recommendedName>
    <alternativeName>
        <fullName evidence="8">39S ribosomal protein L16, mitochondrial</fullName>
    </alternativeName>
</protein>
<dbReference type="SUPFAM" id="SSF54686">
    <property type="entry name" value="Ribosomal protein L16p/L10e"/>
    <property type="match status" value="1"/>
</dbReference>
<dbReference type="InterPro" id="IPR036920">
    <property type="entry name" value="Ribosomal_uL16_sf"/>
</dbReference>
<evidence type="ECO:0000256" key="4">
    <source>
        <dbReference type="ARBA" id="ARBA00022980"/>
    </source>
</evidence>
<evidence type="ECO:0000256" key="6">
    <source>
        <dbReference type="ARBA" id="ARBA00023274"/>
    </source>
</evidence>
<sequence>MASASPICKYIAKSGPRIYSTQFIRGIKYFSPPKNYDNIVIPEKGKPKYMEKVPQPYGNVKMPKMTKNLRFMRGPEEIHNSFIHQQYGIVALGGGRLKFGHFEMIRLTIGRKMDTSRMFTQWRIDAPWQPVTKKGQGQRMGGGKGSIDHYVTPVKAGRVIIELSGKCEFDEVKGFLGVVAANLPFKAIALSHEMLEERKLLEKKQEEENINPYTFEYLIKNNIGNCHSWIKRIDHFHFGKYV</sequence>
<dbReference type="FunFam" id="3.90.1170.10:FF:000005">
    <property type="entry name" value="39S ribosomal protein L16, mitochondrial"/>
    <property type="match status" value="1"/>
</dbReference>
<dbReference type="Gene3D" id="3.90.1170.10">
    <property type="entry name" value="Ribosomal protein L10e/L16"/>
    <property type="match status" value="1"/>
</dbReference>
<evidence type="ECO:0000256" key="5">
    <source>
        <dbReference type="ARBA" id="ARBA00023128"/>
    </source>
</evidence>
<evidence type="ECO:0000313" key="9">
    <source>
        <dbReference type="EnsemblMetazoa" id="XP_014245199.1"/>
    </source>
</evidence>
<dbReference type="PANTHER" id="PTHR12220:SF13">
    <property type="entry name" value="LARGE RIBOSOMAL SUBUNIT PROTEIN UL16M"/>
    <property type="match status" value="1"/>
</dbReference>
<dbReference type="InterPro" id="IPR016180">
    <property type="entry name" value="Ribosomal_uL16_dom"/>
</dbReference>
<dbReference type="PANTHER" id="PTHR12220">
    <property type="entry name" value="50S/60S RIBOSOMAL PROTEIN L16"/>
    <property type="match status" value="1"/>
</dbReference>
<proteinExistence type="inferred from homology"/>
<dbReference type="AlphaFoldDB" id="A0A8I6RHE0"/>
<dbReference type="RefSeq" id="XP_014245199.1">
    <property type="nucleotide sequence ID" value="XM_014389713.2"/>
</dbReference>
<dbReference type="OrthoDB" id="268521at2759"/>
<evidence type="ECO:0000313" key="10">
    <source>
        <dbReference type="Proteomes" id="UP000494040"/>
    </source>
</evidence>
<dbReference type="GO" id="GO:0005762">
    <property type="term" value="C:mitochondrial large ribosomal subunit"/>
    <property type="evidence" value="ECO:0007669"/>
    <property type="project" value="TreeGrafter"/>
</dbReference>
<keyword evidence="3" id="KW-0809">Transit peptide</keyword>
<dbReference type="InterPro" id="IPR047873">
    <property type="entry name" value="Ribosomal_uL16"/>
</dbReference>
<keyword evidence="10" id="KW-1185">Reference proteome</keyword>
<reference evidence="9" key="1">
    <citation type="submission" date="2022-01" db="UniProtKB">
        <authorList>
            <consortium name="EnsemblMetazoa"/>
        </authorList>
    </citation>
    <scope>IDENTIFICATION</scope>
</reference>
<dbReference type="CDD" id="cd01433">
    <property type="entry name" value="Ribosomal_L16_L10e"/>
    <property type="match status" value="1"/>
</dbReference>
<evidence type="ECO:0000256" key="2">
    <source>
        <dbReference type="ARBA" id="ARBA00008931"/>
    </source>
</evidence>
<dbReference type="GO" id="GO:0032543">
    <property type="term" value="P:mitochondrial translation"/>
    <property type="evidence" value="ECO:0007669"/>
    <property type="project" value="TreeGrafter"/>
</dbReference>
<evidence type="ECO:0000256" key="1">
    <source>
        <dbReference type="ARBA" id="ARBA00004173"/>
    </source>
</evidence>
<dbReference type="GeneID" id="106664220"/>
<comment type="similarity">
    <text evidence="2">Belongs to the universal ribosomal protein uL16 family.</text>
</comment>
<evidence type="ECO:0000256" key="7">
    <source>
        <dbReference type="ARBA" id="ARBA00035302"/>
    </source>
</evidence>
<dbReference type="KEGG" id="clec:106664220"/>
<evidence type="ECO:0000256" key="8">
    <source>
        <dbReference type="ARBA" id="ARBA00035440"/>
    </source>
</evidence>
<comment type="subcellular location">
    <subcellularLocation>
        <location evidence="1">Mitochondrion</location>
    </subcellularLocation>
</comment>
<keyword evidence="4" id="KW-0689">Ribosomal protein</keyword>
<dbReference type="CTD" id="54948"/>
<dbReference type="Pfam" id="PF00252">
    <property type="entry name" value="Ribosomal_L16"/>
    <property type="match status" value="1"/>
</dbReference>